<dbReference type="Gene3D" id="3.40.50.200">
    <property type="entry name" value="Peptidase S8/S53 domain"/>
    <property type="match status" value="1"/>
</dbReference>
<dbReference type="Gene3D" id="2.60.40.10">
    <property type="entry name" value="Immunoglobulins"/>
    <property type="match status" value="1"/>
</dbReference>
<feature type="active site" description="Charge relay system" evidence="5 6">
    <location>
        <position position="138"/>
    </location>
</feature>
<dbReference type="InterPro" id="IPR037045">
    <property type="entry name" value="S8pro/Inhibitor_I9_sf"/>
</dbReference>
<evidence type="ECO:0000256" key="7">
    <source>
        <dbReference type="RuleBase" id="RU003355"/>
    </source>
</evidence>
<keyword evidence="2 6" id="KW-0645">Protease</keyword>
<evidence type="ECO:0000256" key="5">
    <source>
        <dbReference type="PIRSR" id="PIRSR615500-1"/>
    </source>
</evidence>
<evidence type="ECO:0000313" key="10">
    <source>
        <dbReference type="EMBL" id="RZB28525.1"/>
    </source>
</evidence>
<dbReference type="PANTHER" id="PTHR43806:SF65">
    <property type="entry name" value="SERINE PROTEASE APRX"/>
    <property type="match status" value="1"/>
</dbReference>
<evidence type="ECO:0000259" key="8">
    <source>
        <dbReference type="Pfam" id="PF00082"/>
    </source>
</evidence>
<keyword evidence="4 6" id="KW-0720">Serine protease</keyword>
<dbReference type="PROSITE" id="PS51892">
    <property type="entry name" value="SUBTILASE"/>
    <property type="match status" value="1"/>
</dbReference>
<organism evidence="10 11">
    <name type="scientific">Candidatus Argoarchaeum ethanivorans</name>
    <dbReference type="NCBI Taxonomy" id="2608793"/>
    <lineage>
        <taxon>Archaea</taxon>
        <taxon>Methanobacteriati</taxon>
        <taxon>Methanobacteriota</taxon>
        <taxon>Stenosarchaea group</taxon>
        <taxon>Methanomicrobia</taxon>
        <taxon>Methanosarcinales</taxon>
        <taxon>Methanosarcinales incertae sedis</taxon>
        <taxon>GOM Arc I cluster</taxon>
        <taxon>Candidatus Argoarchaeum</taxon>
    </lineage>
</organism>
<dbReference type="CDD" id="cd07487">
    <property type="entry name" value="Peptidases_S8_1"/>
    <property type="match status" value="1"/>
</dbReference>
<dbReference type="PANTHER" id="PTHR43806">
    <property type="entry name" value="PEPTIDASE S8"/>
    <property type="match status" value="1"/>
</dbReference>
<dbReference type="InterPro" id="IPR013783">
    <property type="entry name" value="Ig-like_fold"/>
</dbReference>
<evidence type="ECO:0000256" key="1">
    <source>
        <dbReference type="ARBA" id="ARBA00011073"/>
    </source>
</evidence>
<accession>A0A8B3RY04</accession>
<dbReference type="InterPro" id="IPR036852">
    <property type="entry name" value="Peptidase_S8/S53_dom_sf"/>
</dbReference>
<feature type="domain" description="Peptidase S8/S53" evidence="8">
    <location>
        <begin position="129"/>
        <end position="399"/>
    </location>
</feature>
<protein>
    <submittedName>
        <fullName evidence="10">Serine protease AprX</fullName>
        <ecNumber evidence="10">3.4.21.-</ecNumber>
    </submittedName>
</protein>
<keyword evidence="3 6" id="KW-0378">Hydrolase</keyword>
<feature type="active site" description="Charge relay system" evidence="5 6">
    <location>
        <position position="351"/>
    </location>
</feature>
<dbReference type="InterPro" id="IPR023828">
    <property type="entry name" value="Peptidase_S8_Ser-AS"/>
</dbReference>
<dbReference type="GO" id="GO:0004252">
    <property type="term" value="F:serine-type endopeptidase activity"/>
    <property type="evidence" value="ECO:0007669"/>
    <property type="project" value="UniProtKB-UniRule"/>
</dbReference>
<name>A0A8B3RY04_9EURY</name>
<reference evidence="11" key="1">
    <citation type="submission" date="2019-01" db="EMBL/GenBank/DDBJ databases">
        <title>Anaerobic oxidation of ethane by archaea from a marine hydrocarbon seep.</title>
        <authorList>
            <person name="Musat F."/>
        </authorList>
    </citation>
    <scope>NUCLEOTIDE SEQUENCE [LARGE SCALE GENOMIC DNA]</scope>
</reference>
<dbReference type="Proteomes" id="UP000291831">
    <property type="component" value="Unassembled WGS sequence"/>
</dbReference>
<feature type="domain" description="CARDB" evidence="9">
    <location>
        <begin position="423"/>
        <end position="495"/>
    </location>
</feature>
<dbReference type="PROSITE" id="PS00138">
    <property type="entry name" value="SUBTILASE_SER"/>
    <property type="match status" value="1"/>
</dbReference>
<dbReference type="PROSITE" id="PS00136">
    <property type="entry name" value="SUBTILASE_ASP"/>
    <property type="match status" value="1"/>
</dbReference>
<dbReference type="InterPro" id="IPR000209">
    <property type="entry name" value="Peptidase_S8/S53_dom"/>
</dbReference>
<dbReference type="EC" id="3.4.21.-" evidence="10"/>
<dbReference type="AlphaFoldDB" id="A0A8B3RY04"/>
<proteinExistence type="inferred from homology"/>
<sequence>MTILRLALILLFIVLITPGVVGSVDANNNKIEDSLEFEMGTTADADAPIDVIVLYNRQTDILLSIGKVKYNFNIINATALRIPRSSLCELSEKPNVEMVYPDRVVHAYLDSSVPVIRADVARNTYNLSGSNITIAILDTGIDASHEWLDDLDDNPSTNDPKVIAFKDYVNFFTDPYDDDGHGTHCAAIAAGTGGGTEFIGVAVKANLVGVKVLDETGDGYDSDVIAGLEWCVDKKDVYQIKVISMSLGDENNNDGTTPVEMACDAAVDNGIVVCVAAGNSGSRHGTVGDPACAKRVITVGSVDDDMNIAVSSSRGPTADYRIKPEVCAVGVHVISARASTTDGYVMMSGTSMATPHVAGVAALMFEYNPDLTPDRVRRILMDTATDRGGTVPDNNYGWGVVNATNAILHSAEEHDISILKLEASSYVLPNRTMTIDATIKNIGLNNESNVLIFLQSNETVLNQTIIPSIQTKESIDVSFSWVPVEEGCYNLSVNVSAVAGETLIEDNMRYVIVNVSHYPDIWIEPSNYDFELVEGSSAARNLTIGNSGTLPLTFNITVLANYQMEDIQYSWIDGVSDGIDLNLGDDSISSQILPFVFEFYGNNYSSINISSDGWASFTSGDEWRDWMYGRGKRPPMDDWENTIFPLGDDWDPCSNGGVYVNSSQDRYVITWYQLPHWHDGGSSGNNSFEMVLYKNGEIEFNYMRVENTETLTVGLNLGDGLHGIGYLNIPKNNTSLRFKPEKWMSIKTVGGTIPAGGRSNVTIEINAADLDCRRYQADILIECNDPDEDNIIIPANIEVGWFITTAKTALEIAVGSREYDPGLDVNGDGRITSLDALMILQKVESGISYY</sequence>
<evidence type="ECO:0000313" key="11">
    <source>
        <dbReference type="Proteomes" id="UP000291831"/>
    </source>
</evidence>
<evidence type="ECO:0000256" key="4">
    <source>
        <dbReference type="ARBA" id="ARBA00022825"/>
    </source>
</evidence>
<dbReference type="Pfam" id="PF07705">
    <property type="entry name" value="CARDB"/>
    <property type="match status" value="1"/>
</dbReference>
<dbReference type="GO" id="GO:0006508">
    <property type="term" value="P:proteolysis"/>
    <property type="evidence" value="ECO:0007669"/>
    <property type="project" value="UniProtKB-KW"/>
</dbReference>
<dbReference type="Pfam" id="PF00082">
    <property type="entry name" value="Peptidase_S8"/>
    <property type="match status" value="1"/>
</dbReference>
<dbReference type="InterPro" id="IPR015500">
    <property type="entry name" value="Peptidase_S8_subtilisin-rel"/>
</dbReference>
<dbReference type="EMBL" id="RPGO01000046">
    <property type="protein sequence ID" value="RZB28525.1"/>
    <property type="molecule type" value="Genomic_DNA"/>
</dbReference>
<dbReference type="InterPro" id="IPR050131">
    <property type="entry name" value="Peptidase_S8_subtilisin-like"/>
</dbReference>
<comment type="similarity">
    <text evidence="1 6 7">Belongs to the peptidase S8 family.</text>
</comment>
<evidence type="ECO:0000256" key="6">
    <source>
        <dbReference type="PROSITE-ProRule" id="PRU01240"/>
    </source>
</evidence>
<gene>
    <name evidence="10" type="ORF">AEth_02049</name>
</gene>
<evidence type="ECO:0000256" key="2">
    <source>
        <dbReference type="ARBA" id="ARBA00022670"/>
    </source>
</evidence>
<dbReference type="InterPro" id="IPR023827">
    <property type="entry name" value="Peptidase_S8_Asp-AS"/>
</dbReference>
<dbReference type="Gene3D" id="3.30.70.80">
    <property type="entry name" value="Peptidase S8 propeptide/proteinase inhibitor I9"/>
    <property type="match status" value="1"/>
</dbReference>
<dbReference type="InterPro" id="IPR011635">
    <property type="entry name" value="CARDB"/>
</dbReference>
<evidence type="ECO:0000259" key="9">
    <source>
        <dbReference type="Pfam" id="PF07705"/>
    </source>
</evidence>
<dbReference type="SUPFAM" id="SSF52743">
    <property type="entry name" value="Subtilisin-like"/>
    <property type="match status" value="1"/>
</dbReference>
<feature type="active site" description="Charge relay system" evidence="5 6">
    <location>
        <position position="181"/>
    </location>
</feature>
<evidence type="ECO:0000256" key="3">
    <source>
        <dbReference type="ARBA" id="ARBA00022801"/>
    </source>
</evidence>
<comment type="caution">
    <text evidence="10">The sequence shown here is derived from an EMBL/GenBank/DDBJ whole genome shotgun (WGS) entry which is preliminary data.</text>
</comment>
<dbReference type="PRINTS" id="PR00723">
    <property type="entry name" value="SUBTILISIN"/>
</dbReference>